<protein>
    <recommendedName>
        <fullName evidence="10">Cytochrome P450</fullName>
    </recommendedName>
</protein>
<dbReference type="Proteomes" id="UP000297716">
    <property type="component" value="Unassembled WGS sequence"/>
</dbReference>
<evidence type="ECO:0000313" key="9">
    <source>
        <dbReference type="Proteomes" id="UP000297716"/>
    </source>
</evidence>
<dbReference type="GO" id="GO:0004497">
    <property type="term" value="F:monooxygenase activity"/>
    <property type="evidence" value="ECO:0007669"/>
    <property type="project" value="UniProtKB-KW"/>
</dbReference>
<evidence type="ECO:0000256" key="5">
    <source>
        <dbReference type="ARBA" id="ARBA00023033"/>
    </source>
</evidence>
<evidence type="ECO:0008006" key="10">
    <source>
        <dbReference type="Google" id="ProtNLM"/>
    </source>
</evidence>
<gene>
    <name evidence="8" type="ORF">E0Z10_g10960</name>
</gene>
<dbReference type="Gene3D" id="1.10.630.10">
    <property type="entry name" value="Cytochrome P450"/>
    <property type="match status" value="1"/>
</dbReference>
<dbReference type="STRING" id="37992.A0A4Z0Y934"/>
<dbReference type="PANTHER" id="PTHR47582">
    <property type="entry name" value="P450, PUTATIVE (EUROFUNG)-RELATED"/>
    <property type="match status" value="1"/>
</dbReference>
<evidence type="ECO:0000256" key="6">
    <source>
        <dbReference type="PIRSR" id="PIRSR602403-1"/>
    </source>
</evidence>
<dbReference type="PROSITE" id="PS00086">
    <property type="entry name" value="CYTOCHROME_P450"/>
    <property type="match status" value="1"/>
</dbReference>
<evidence type="ECO:0000256" key="1">
    <source>
        <dbReference type="ARBA" id="ARBA00001971"/>
    </source>
</evidence>
<evidence type="ECO:0000313" key="8">
    <source>
        <dbReference type="EMBL" id="TGJ75781.1"/>
    </source>
</evidence>
<dbReference type="CDD" id="cd11040">
    <property type="entry name" value="CYP7_CYP8-like"/>
    <property type="match status" value="1"/>
</dbReference>
<dbReference type="PANTHER" id="PTHR47582:SF1">
    <property type="entry name" value="P450, PUTATIVE (EUROFUNG)-RELATED"/>
    <property type="match status" value="1"/>
</dbReference>
<evidence type="ECO:0000256" key="2">
    <source>
        <dbReference type="ARBA" id="ARBA00010617"/>
    </source>
</evidence>
<dbReference type="InterPro" id="IPR017972">
    <property type="entry name" value="Cyt_P450_CS"/>
</dbReference>
<keyword evidence="9" id="KW-1185">Reference proteome</keyword>
<dbReference type="GO" id="GO:0016705">
    <property type="term" value="F:oxidoreductase activity, acting on paired donors, with incorporation or reduction of molecular oxygen"/>
    <property type="evidence" value="ECO:0007669"/>
    <property type="project" value="InterPro"/>
</dbReference>
<dbReference type="PRINTS" id="PR00465">
    <property type="entry name" value="EP450IV"/>
</dbReference>
<keyword evidence="5 7" id="KW-0503">Monooxygenase</keyword>
<evidence type="ECO:0000256" key="4">
    <source>
        <dbReference type="ARBA" id="ARBA00023004"/>
    </source>
</evidence>
<name>A0A4Z0Y934_9PEZI</name>
<dbReference type="InterPro" id="IPR053007">
    <property type="entry name" value="CYP450_monoxygenase_sec-met"/>
</dbReference>
<dbReference type="Pfam" id="PF00067">
    <property type="entry name" value="p450"/>
    <property type="match status" value="1"/>
</dbReference>
<evidence type="ECO:0000256" key="3">
    <source>
        <dbReference type="ARBA" id="ARBA00022723"/>
    </source>
</evidence>
<dbReference type="GO" id="GO:0005506">
    <property type="term" value="F:iron ion binding"/>
    <property type="evidence" value="ECO:0007669"/>
    <property type="project" value="InterPro"/>
</dbReference>
<keyword evidence="4 6" id="KW-0408">Iron</keyword>
<reference evidence="8 9" key="1">
    <citation type="submission" date="2019-03" db="EMBL/GenBank/DDBJ databases">
        <title>Draft genome sequence of Xylaria hypoxylon DSM 108379, a ubiquitous saprotrophic-parasitic fungi on hardwood.</title>
        <authorList>
            <person name="Buettner E."/>
            <person name="Leonhardt S."/>
            <person name="Gebauer A.M."/>
            <person name="Liers C."/>
            <person name="Hofrichter M."/>
            <person name="Kellner H."/>
        </authorList>
    </citation>
    <scope>NUCLEOTIDE SEQUENCE [LARGE SCALE GENOMIC DNA]</scope>
    <source>
        <strain evidence="8 9">DSM 108379</strain>
    </source>
</reference>
<keyword evidence="6 7" id="KW-0349">Heme</keyword>
<proteinExistence type="inferred from homology"/>
<organism evidence="8 9">
    <name type="scientific">Xylaria hypoxylon</name>
    <dbReference type="NCBI Taxonomy" id="37992"/>
    <lineage>
        <taxon>Eukaryota</taxon>
        <taxon>Fungi</taxon>
        <taxon>Dikarya</taxon>
        <taxon>Ascomycota</taxon>
        <taxon>Pezizomycotina</taxon>
        <taxon>Sordariomycetes</taxon>
        <taxon>Xylariomycetidae</taxon>
        <taxon>Xylariales</taxon>
        <taxon>Xylariaceae</taxon>
        <taxon>Xylaria</taxon>
    </lineage>
</organism>
<evidence type="ECO:0000256" key="7">
    <source>
        <dbReference type="RuleBase" id="RU000461"/>
    </source>
</evidence>
<comment type="similarity">
    <text evidence="2 7">Belongs to the cytochrome P450 family.</text>
</comment>
<dbReference type="InterPro" id="IPR036396">
    <property type="entry name" value="Cyt_P450_sf"/>
</dbReference>
<comment type="cofactor">
    <cofactor evidence="1 6">
        <name>heme</name>
        <dbReference type="ChEBI" id="CHEBI:30413"/>
    </cofactor>
</comment>
<keyword evidence="7" id="KW-0560">Oxidoreductase</keyword>
<keyword evidence="3 6" id="KW-0479">Metal-binding</keyword>
<dbReference type="EMBL" id="SKBN01000541">
    <property type="protein sequence ID" value="TGJ75781.1"/>
    <property type="molecule type" value="Genomic_DNA"/>
</dbReference>
<dbReference type="GO" id="GO:0020037">
    <property type="term" value="F:heme binding"/>
    <property type="evidence" value="ECO:0007669"/>
    <property type="project" value="InterPro"/>
</dbReference>
<dbReference type="InterPro" id="IPR001128">
    <property type="entry name" value="Cyt_P450"/>
</dbReference>
<dbReference type="OrthoDB" id="3366823at2759"/>
<dbReference type="AlphaFoldDB" id="A0A4Z0Y934"/>
<accession>A0A4Z0Y934</accession>
<sequence length="449" mass="50442">MGRMGIRYWMIQRALPIYTIRLPGTRLYVVNTPSLISAVQRHVQTLSFSPFLARAASNLIAASKPGVEILSQDEENGFIPRFHHFNHVSLSPGRDLDAVKKRTWKIMASLSARESANSPRRVRMYEWISHEVMMTTTEAFYGSQNPFRKPAIRTAWSKYYSGMTYLLTGVMSSITARQSIRGREALVQAFEQYYSEGSLEDTETSPYIKDQYECFSQGGLKDPDIARTESAFSIALLSNIMPATFWTLYHIFSDPVILQDCRKEVSAALHRGESENYSLDLSSVEVSCPILVSTYTEALRHHSTGISVRQVLDDQLIDDYILKKGAIVMIPSGMQHFNPSIWGETVNEFDHLRFLGAKGRIRSFGGGLTLCPGRHFATSTILGFAASIILNFDMQPWSGQWVIPTVENSSVELVRHGGLASPGKSAKSKSPWKTLMILILYVTYVTIKL</sequence>
<dbReference type="SUPFAM" id="SSF48264">
    <property type="entry name" value="Cytochrome P450"/>
    <property type="match status" value="1"/>
</dbReference>
<comment type="caution">
    <text evidence="8">The sequence shown here is derived from an EMBL/GenBank/DDBJ whole genome shotgun (WGS) entry which is preliminary data.</text>
</comment>
<dbReference type="InterPro" id="IPR002403">
    <property type="entry name" value="Cyt_P450_E_grp-IV"/>
</dbReference>
<feature type="binding site" description="axial binding residue" evidence="6">
    <location>
        <position position="371"/>
    </location>
    <ligand>
        <name>heme</name>
        <dbReference type="ChEBI" id="CHEBI:30413"/>
    </ligand>
    <ligandPart>
        <name>Fe</name>
        <dbReference type="ChEBI" id="CHEBI:18248"/>
    </ligandPart>
</feature>